<organism evidence="1">
    <name type="scientific">Zea mays</name>
    <name type="common">Maize</name>
    <dbReference type="NCBI Taxonomy" id="4577"/>
    <lineage>
        <taxon>Eukaryota</taxon>
        <taxon>Viridiplantae</taxon>
        <taxon>Streptophyta</taxon>
        <taxon>Embryophyta</taxon>
        <taxon>Tracheophyta</taxon>
        <taxon>Spermatophyta</taxon>
        <taxon>Magnoliopsida</taxon>
        <taxon>Liliopsida</taxon>
        <taxon>Poales</taxon>
        <taxon>Poaceae</taxon>
        <taxon>PACMAD clade</taxon>
        <taxon>Panicoideae</taxon>
        <taxon>Andropogonodae</taxon>
        <taxon>Andropogoneae</taxon>
        <taxon>Tripsacinae</taxon>
        <taxon>Zea</taxon>
    </lineage>
</organism>
<reference evidence="1" key="1">
    <citation type="submission" date="2015-12" db="EMBL/GenBank/DDBJ databases">
        <title>Update maize B73 reference genome by single molecule sequencing technologies.</title>
        <authorList>
            <consortium name="Maize Genome Sequencing Project"/>
            <person name="Ware D."/>
        </authorList>
    </citation>
    <scope>NUCLEOTIDE SEQUENCE</scope>
    <source>
        <tissue evidence="1">Seedling</tissue>
    </source>
</reference>
<dbReference type="GO" id="GO:0005634">
    <property type="term" value="C:nucleus"/>
    <property type="evidence" value="ECO:0007669"/>
    <property type="project" value="UniProtKB-ARBA"/>
</dbReference>
<dbReference type="GO" id="GO:0003676">
    <property type="term" value="F:nucleic acid binding"/>
    <property type="evidence" value="ECO:0007669"/>
    <property type="project" value="InterPro"/>
</dbReference>
<proteinExistence type="predicted"/>
<dbReference type="EMBL" id="CM000786">
    <property type="protein sequence ID" value="AQK40320.1"/>
    <property type="molecule type" value="Genomic_DNA"/>
</dbReference>
<gene>
    <name evidence="1" type="ORF">ZEAMMB73_Zm00001d023884</name>
    <name evidence="2" type="ORF">ZEAMMB73_Zm00001d033408</name>
</gene>
<dbReference type="AlphaFoldDB" id="A0A1D6KYV5"/>
<dbReference type="InParanoid" id="A0A1D6KYV5"/>
<sequence length="287" mass="32190">MSCSGSTQDPSRRAPPLLPKRYWALLPQSILLSHFPSFTIYCFYLRQKAHTVIEMTYTEQQLTTAIVSQASPLAEYELKKYERSNILDTATAIWWSVFCQACMHLVSCGCGQAGRQCVLQAIHLFISMQTETSLCLHRNSSKILANRQLAQRSQVRKLQYISEPKRNCHNTAASVAISDLNHTLLQGSANVGKYAFISAMLRTMAYKDPVAAAAQKYKPIQSAVPRTTLGPIQIEAFLGGGNLCLIEFYTSSWKRKPHQVIISRNDVSESQFNLVLNIELQQIIDGD</sequence>
<dbReference type="GO" id="GO:0003700">
    <property type="term" value="F:DNA-binding transcription factor activity"/>
    <property type="evidence" value="ECO:0007669"/>
    <property type="project" value="InterPro"/>
</dbReference>
<dbReference type="Gene3D" id="3.30.420.10">
    <property type="entry name" value="Ribonuclease H-like superfamily/Ribonuclease H"/>
    <property type="match status" value="1"/>
</dbReference>
<dbReference type="PANTHER" id="PTHR47569:SF2">
    <property type="entry name" value="NO-ASSOCIATED PROTEIN 1, CHLOROPLASTIC_MITOCHONDRIAL"/>
    <property type="match status" value="1"/>
</dbReference>
<dbReference type="CDD" id="cd14703">
    <property type="entry name" value="bZIP_plant_RF2"/>
    <property type="match status" value="1"/>
</dbReference>
<dbReference type="PANTHER" id="PTHR47569">
    <property type="entry name" value="NO-ASSOCIATED PROTEIN 1, CHLOROPLASTIC/MITOCHONDRIAL"/>
    <property type="match status" value="1"/>
</dbReference>
<accession>A0A1D6KYV5</accession>
<dbReference type="ExpressionAtlas" id="A0A1D6KYV5">
    <property type="expression patterns" value="baseline and differential"/>
</dbReference>
<name>A0A1D6KYV5_MAIZE</name>
<protein>
    <submittedName>
        <fullName evidence="1">NO-associated protein 1 chloroplastic/mitochondrial</fullName>
    </submittedName>
</protein>
<dbReference type="STRING" id="4577.A0A1D6KYV5"/>
<dbReference type="InterPro" id="IPR044229">
    <property type="entry name" value="NOA1"/>
</dbReference>
<dbReference type="EMBL" id="CM007647">
    <property type="protein sequence ID" value="ONM07564.1"/>
    <property type="molecule type" value="Genomic_DNA"/>
</dbReference>
<evidence type="ECO:0000313" key="1">
    <source>
        <dbReference type="EMBL" id="AQK40320.1"/>
    </source>
</evidence>
<dbReference type="GO" id="GO:0003924">
    <property type="term" value="F:GTPase activity"/>
    <property type="evidence" value="ECO:0007669"/>
    <property type="project" value="InterPro"/>
</dbReference>
<dbReference type="InterPro" id="IPR044759">
    <property type="entry name" value="bZIP_RF2"/>
</dbReference>
<evidence type="ECO:0000313" key="2">
    <source>
        <dbReference type="EMBL" id="ONM07564.1"/>
    </source>
</evidence>
<dbReference type="InterPro" id="IPR036397">
    <property type="entry name" value="RNaseH_sf"/>
</dbReference>